<accession>A0ABX7AW40</accession>
<proteinExistence type="predicted"/>
<keyword evidence="1" id="KW-0472">Membrane</keyword>
<dbReference type="Proteomes" id="UP000596049">
    <property type="component" value="Chromosome"/>
</dbReference>
<keyword evidence="3" id="KW-1185">Reference proteome</keyword>
<feature type="transmembrane region" description="Helical" evidence="1">
    <location>
        <begin position="124"/>
        <end position="141"/>
    </location>
</feature>
<sequence>MIDLSEKHRQLNLLKWLTIALCLKLVFLNVFPYAFYVQQLLIYFACMKSLSYFKGKTLAKHYIFIGFILLITNIVTSHLLTITWHLVLTVIVDLLIILEFGKIIVEIEKHYNILGSTHRIMKKYMWIVLSVSACWTFLMNIEYDAMVSLLIVGAVLILIANIRLLFHFRSLKKDIKLAMRVVMYS</sequence>
<protein>
    <recommendedName>
        <fullName evidence="4">ABC transporter permease</fullName>
    </recommendedName>
</protein>
<feature type="transmembrane region" description="Helical" evidence="1">
    <location>
        <begin position="58"/>
        <end position="76"/>
    </location>
</feature>
<keyword evidence="1" id="KW-1133">Transmembrane helix</keyword>
<feature type="transmembrane region" description="Helical" evidence="1">
    <location>
        <begin position="82"/>
        <end position="104"/>
    </location>
</feature>
<feature type="transmembrane region" description="Helical" evidence="1">
    <location>
        <begin position="16"/>
        <end position="37"/>
    </location>
</feature>
<name>A0ABX7AW40_9BACI</name>
<dbReference type="RefSeq" id="WP_053593717.1">
    <property type="nucleotide sequence ID" value="NZ_CP067341.1"/>
</dbReference>
<feature type="transmembrane region" description="Helical" evidence="1">
    <location>
        <begin position="147"/>
        <end position="166"/>
    </location>
</feature>
<evidence type="ECO:0008006" key="4">
    <source>
        <dbReference type="Google" id="ProtNLM"/>
    </source>
</evidence>
<evidence type="ECO:0000313" key="2">
    <source>
        <dbReference type="EMBL" id="QQP14188.1"/>
    </source>
</evidence>
<dbReference type="EMBL" id="CP067341">
    <property type="protein sequence ID" value="QQP14188.1"/>
    <property type="molecule type" value="Genomic_DNA"/>
</dbReference>
<gene>
    <name evidence="2" type="ORF">FJQ98_09300</name>
</gene>
<keyword evidence="1" id="KW-0812">Transmembrane</keyword>
<evidence type="ECO:0000313" key="3">
    <source>
        <dbReference type="Proteomes" id="UP000596049"/>
    </source>
</evidence>
<organism evidence="2 3">
    <name type="scientific">Lysinibacillus agricola</name>
    <dbReference type="NCBI Taxonomy" id="2590012"/>
    <lineage>
        <taxon>Bacteria</taxon>
        <taxon>Bacillati</taxon>
        <taxon>Bacillota</taxon>
        <taxon>Bacilli</taxon>
        <taxon>Bacillales</taxon>
        <taxon>Bacillaceae</taxon>
        <taxon>Lysinibacillus</taxon>
    </lineage>
</organism>
<evidence type="ECO:0000256" key="1">
    <source>
        <dbReference type="SAM" id="Phobius"/>
    </source>
</evidence>
<reference evidence="2 3" key="1">
    <citation type="submission" date="2020-01" db="EMBL/GenBank/DDBJ databases">
        <authorList>
            <person name="Liu G."/>
            <person name="Liu B."/>
        </authorList>
    </citation>
    <scope>NUCLEOTIDE SEQUENCE [LARGE SCALE GENOMIC DNA]</scope>
    <source>
        <strain evidence="2 3">FJAT-51161</strain>
    </source>
</reference>